<protein>
    <submittedName>
        <fullName evidence="2">Ras-associating domain-containing protein</fullName>
    </submittedName>
</protein>
<reference evidence="2" key="1">
    <citation type="submission" date="2022-11" db="UniProtKB">
        <authorList>
            <consortium name="WormBaseParasite"/>
        </authorList>
    </citation>
    <scope>IDENTIFICATION</scope>
</reference>
<organism evidence="1 2">
    <name type="scientific">Panagrolaimus sp. JU765</name>
    <dbReference type="NCBI Taxonomy" id="591449"/>
    <lineage>
        <taxon>Eukaryota</taxon>
        <taxon>Metazoa</taxon>
        <taxon>Ecdysozoa</taxon>
        <taxon>Nematoda</taxon>
        <taxon>Chromadorea</taxon>
        <taxon>Rhabditida</taxon>
        <taxon>Tylenchina</taxon>
        <taxon>Panagrolaimomorpha</taxon>
        <taxon>Panagrolaimoidea</taxon>
        <taxon>Panagrolaimidae</taxon>
        <taxon>Panagrolaimus</taxon>
    </lineage>
</organism>
<proteinExistence type="predicted"/>
<dbReference type="WBParaSite" id="JU765_v2.g12222.t1">
    <property type="protein sequence ID" value="JU765_v2.g12222.t1"/>
    <property type="gene ID" value="JU765_v2.g12222"/>
</dbReference>
<name>A0AC34Q2G7_9BILA</name>
<evidence type="ECO:0000313" key="1">
    <source>
        <dbReference type="Proteomes" id="UP000887576"/>
    </source>
</evidence>
<dbReference type="Proteomes" id="UP000887576">
    <property type="component" value="Unplaced"/>
</dbReference>
<accession>A0AC34Q2G7</accession>
<sequence>MILCSLDSSESAEWGHLKVFTGNVKADTDYKTLKVNNQTTTKQIIEQILGKFRLTCRDLNLYQLWMEVSTRINGQEIKTLLELDNSSRPLELQRCHPVNQSRFLLHQAGKGILIRIHDSFICPESNYKSLLISTKTTTCEVVALVLLMSRIHTNPQEYHLFLIDEKAEAQIPDELVFAPIYTNLKPQQRIAIKK</sequence>
<evidence type="ECO:0000313" key="2">
    <source>
        <dbReference type="WBParaSite" id="JU765_v2.g12222.t1"/>
    </source>
</evidence>